<organism evidence="1">
    <name type="scientific">Anomalurus sp. T-1787</name>
    <dbReference type="NCBI Taxonomy" id="131388"/>
    <lineage>
        <taxon>Eukaryota</taxon>
        <taxon>Metazoa</taxon>
        <taxon>Chordata</taxon>
        <taxon>Craniata</taxon>
        <taxon>Vertebrata</taxon>
        <taxon>Euteleostomi</taxon>
        <taxon>Mammalia</taxon>
        <taxon>Eutheria</taxon>
        <taxon>Euarchontoglires</taxon>
        <taxon>Glires</taxon>
        <taxon>Rodentia</taxon>
        <taxon>Anomaluromorpha</taxon>
        <taxon>Anomaluridae</taxon>
        <taxon>Anomalurus</taxon>
    </lineage>
</organism>
<reference evidence="1" key="1">
    <citation type="journal article" date="2006" name="Syst. Biol.">
        <title>Automated scanning for phylogenetically informative transposed elements in rodents.</title>
        <authorList>
            <person name="Farwick A."/>
            <person name="Jordan U."/>
            <person name="Fuellen G."/>
            <person name="Huchon D."/>
            <person name="Catzeflis F."/>
            <person name="Brosius J."/>
            <person name="Schmitz J."/>
        </authorList>
    </citation>
    <scope>NUCLEOTIDE SEQUENCE</scope>
    <source>
        <strain evidence="1">T-1787</strain>
    </source>
</reference>
<protein>
    <submittedName>
        <fullName evidence="1">Sphingomyelin phosphodiesterase</fullName>
    </submittedName>
</protein>
<feature type="non-terminal residue" evidence="1">
    <location>
        <position position="30"/>
    </location>
</feature>
<sequence>ELSPGMRTLWLLSSSATLMWMSSRSSMMRR</sequence>
<feature type="non-terminal residue" evidence="1">
    <location>
        <position position="1"/>
    </location>
</feature>
<evidence type="ECO:0000313" key="1">
    <source>
        <dbReference type="EMBL" id="ABE41662.1"/>
    </source>
</evidence>
<name>A2CIT2_9RODE</name>
<accession>A2CIT2</accession>
<dbReference type="AlphaFoldDB" id="A2CIT2"/>
<dbReference type="EMBL" id="DQ451029">
    <property type="protein sequence ID" value="ABE41662.1"/>
    <property type="molecule type" value="Genomic_DNA"/>
</dbReference>
<proteinExistence type="predicted"/>